<dbReference type="AlphaFoldDB" id="A0ABD6CNF0"/>
<protein>
    <submittedName>
        <fullName evidence="1">Uncharacterized protein</fullName>
    </submittedName>
</protein>
<organism evidence="1 2">
    <name type="scientific">Halobellus rarus</name>
    <dbReference type="NCBI Taxonomy" id="1126237"/>
    <lineage>
        <taxon>Archaea</taxon>
        <taxon>Methanobacteriati</taxon>
        <taxon>Methanobacteriota</taxon>
        <taxon>Stenosarchaea group</taxon>
        <taxon>Halobacteria</taxon>
        <taxon>Halobacteriales</taxon>
        <taxon>Haloferacaceae</taxon>
        <taxon>Halobellus</taxon>
    </lineage>
</organism>
<dbReference type="Proteomes" id="UP001597085">
    <property type="component" value="Unassembled WGS sequence"/>
</dbReference>
<keyword evidence="2" id="KW-1185">Reference proteome</keyword>
<evidence type="ECO:0000313" key="1">
    <source>
        <dbReference type="EMBL" id="MFD1599211.1"/>
    </source>
</evidence>
<proteinExistence type="predicted"/>
<comment type="caution">
    <text evidence="1">The sequence shown here is derived from an EMBL/GenBank/DDBJ whole genome shotgun (WGS) entry which is preliminary data.</text>
</comment>
<dbReference type="EMBL" id="JBHUDK010000008">
    <property type="protein sequence ID" value="MFD1599211.1"/>
    <property type="molecule type" value="Genomic_DNA"/>
</dbReference>
<sequence length="132" mass="15490">MGLFDRVTFEDGLDVAFPEIAADPFEITWQTKSIQYRPAMENYKATADGRLLKENAEYDHIPEEERPRYNDELDGFESSIEKMIGSRRKVHHDWVDTEYHGTFEFHRVIDDEYVSLEARFSDGKLLEVKLSP</sequence>
<gene>
    <name evidence="1" type="ORF">ACFSBX_09610</name>
</gene>
<accession>A0ABD6CNF0</accession>
<evidence type="ECO:0000313" key="2">
    <source>
        <dbReference type="Proteomes" id="UP001597085"/>
    </source>
</evidence>
<reference evidence="1 2" key="1">
    <citation type="journal article" date="2019" name="Int. J. Syst. Evol. Microbiol.">
        <title>The Global Catalogue of Microorganisms (GCM) 10K type strain sequencing project: providing services to taxonomists for standard genome sequencing and annotation.</title>
        <authorList>
            <consortium name="The Broad Institute Genomics Platform"/>
            <consortium name="The Broad Institute Genome Sequencing Center for Infectious Disease"/>
            <person name="Wu L."/>
            <person name="Ma J."/>
        </authorList>
    </citation>
    <scope>NUCLEOTIDE SEQUENCE [LARGE SCALE GENOMIC DNA]</scope>
    <source>
        <strain evidence="1 2">CGMCC 1.12121</strain>
    </source>
</reference>
<name>A0ABD6CNF0_9EURY</name>